<evidence type="ECO:0000313" key="1">
    <source>
        <dbReference type="EMBL" id="THU78221.1"/>
    </source>
</evidence>
<accession>A0A4S8KRH3</accession>
<evidence type="ECO:0000313" key="2">
    <source>
        <dbReference type="Proteomes" id="UP000297245"/>
    </source>
</evidence>
<dbReference type="OrthoDB" id="3365698at2759"/>
<gene>
    <name evidence="1" type="ORF">K435DRAFT_876866</name>
</gene>
<dbReference type="AlphaFoldDB" id="A0A4S8KRH3"/>
<dbReference type="EMBL" id="ML180236">
    <property type="protein sequence ID" value="THU78221.1"/>
    <property type="molecule type" value="Genomic_DNA"/>
</dbReference>
<reference evidence="1 2" key="1">
    <citation type="journal article" date="2019" name="Nat. Ecol. Evol.">
        <title>Megaphylogeny resolves global patterns of mushroom evolution.</title>
        <authorList>
            <person name="Varga T."/>
            <person name="Krizsan K."/>
            <person name="Foldi C."/>
            <person name="Dima B."/>
            <person name="Sanchez-Garcia M."/>
            <person name="Sanchez-Ramirez S."/>
            <person name="Szollosi G.J."/>
            <person name="Szarkandi J.G."/>
            <person name="Papp V."/>
            <person name="Albert L."/>
            <person name="Andreopoulos W."/>
            <person name="Angelini C."/>
            <person name="Antonin V."/>
            <person name="Barry K.W."/>
            <person name="Bougher N.L."/>
            <person name="Buchanan P."/>
            <person name="Buyck B."/>
            <person name="Bense V."/>
            <person name="Catcheside P."/>
            <person name="Chovatia M."/>
            <person name="Cooper J."/>
            <person name="Damon W."/>
            <person name="Desjardin D."/>
            <person name="Finy P."/>
            <person name="Geml J."/>
            <person name="Haridas S."/>
            <person name="Hughes K."/>
            <person name="Justo A."/>
            <person name="Karasinski D."/>
            <person name="Kautmanova I."/>
            <person name="Kiss B."/>
            <person name="Kocsube S."/>
            <person name="Kotiranta H."/>
            <person name="LaButti K.M."/>
            <person name="Lechner B.E."/>
            <person name="Liimatainen K."/>
            <person name="Lipzen A."/>
            <person name="Lukacs Z."/>
            <person name="Mihaltcheva S."/>
            <person name="Morgado L.N."/>
            <person name="Niskanen T."/>
            <person name="Noordeloos M.E."/>
            <person name="Ohm R.A."/>
            <person name="Ortiz-Santana B."/>
            <person name="Ovrebo C."/>
            <person name="Racz N."/>
            <person name="Riley R."/>
            <person name="Savchenko A."/>
            <person name="Shiryaev A."/>
            <person name="Soop K."/>
            <person name="Spirin V."/>
            <person name="Szebenyi C."/>
            <person name="Tomsovsky M."/>
            <person name="Tulloss R.E."/>
            <person name="Uehling J."/>
            <person name="Grigoriev I.V."/>
            <person name="Vagvolgyi C."/>
            <person name="Papp T."/>
            <person name="Martin F.M."/>
            <person name="Miettinen O."/>
            <person name="Hibbett D.S."/>
            <person name="Nagy L.G."/>
        </authorList>
    </citation>
    <scope>NUCLEOTIDE SEQUENCE [LARGE SCALE GENOMIC DNA]</scope>
    <source>
        <strain evidence="1 2">CBS 962.96</strain>
    </source>
</reference>
<protein>
    <recommendedName>
        <fullName evidence="3">F-box domain-containing protein</fullName>
    </recommendedName>
</protein>
<proteinExistence type="predicted"/>
<evidence type="ECO:0008006" key="3">
    <source>
        <dbReference type="Google" id="ProtNLM"/>
    </source>
</evidence>
<name>A0A4S8KRH3_DENBC</name>
<keyword evidence="2" id="KW-1185">Reference proteome</keyword>
<sequence length="691" mass="77992">MLKSEPAEKYKIEEWQESRNRDEQTRLRDSDFRIIHQPKTELFASTFALEPSRFESLFNTNYSPFDSEVEELKNIIHGPLQELSLVEGEIARLESILAGLKSKRDTITTYIENHRALLSPSRRLSPEILSEIFVHCLPSNHLPTRSTAEAPLVLLCICKEWRQIALSTPRLWCSLHVYVPNYLSNAPVINRKLSGVEEWLKRSGELPITLSIFCPRNTSQYTLDEENSGRATPVGVAAIDVFIGQLAEKYSHRLKRLDLTLPLNAMSIIMSLKPVDIPILESLSITHSAFHDEYGLNDIVDFIKKTPTLRELKLNHHALLLEQFISSLVTDNTLNGQSNTGSFNVENLTNLTIKPRWGQQLPPNVLEILRKAVNLRSCTLHMVVPSSNITSVSSFGSTITEARITYPFLHTLDLNIAHDSIEAVSGAPLMPVFSRIDAPNLEHLSVHTPNFLVAEDCIPFSHMLTPKVKSIHFLIQMTAEAWIHCLLRVPKLTHLAGQCCESDYSPASPHTNKWEKVLQLLQGDHGSTGNDTDVVDILCPELEDINFSLVQDFGVRQLIELVDTRQRMALTYDQSNDTDSTNNKAYSRRVKKLSSVAADLGFHERLTKSDLDEIGRLRVGGTNIYLRIPATPLPADTPWYGLPGVSLLDGRELKWSWPDEHSMEFEVERTVYSTSGSKGEVVTRPQVIVYR</sequence>
<dbReference type="Proteomes" id="UP000297245">
    <property type="component" value="Unassembled WGS sequence"/>
</dbReference>
<organism evidence="1 2">
    <name type="scientific">Dendrothele bispora (strain CBS 962.96)</name>
    <dbReference type="NCBI Taxonomy" id="1314807"/>
    <lineage>
        <taxon>Eukaryota</taxon>
        <taxon>Fungi</taxon>
        <taxon>Dikarya</taxon>
        <taxon>Basidiomycota</taxon>
        <taxon>Agaricomycotina</taxon>
        <taxon>Agaricomycetes</taxon>
        <taxon>Agaricomycetidae</taxon>
        <taxon>Agaricales</taxon>
        <taxon>Agaricales incertae sedis</taxon>
        <taxon>Dendrothele</taxon>
    </lineage>
</organism>